<dbReference type="EMBL" id="JAFHAP010000004">
    <property type="protein sequence ID" value="MBN2908345.1"/>
    <property type="molecule type" value="Genomic_DNA"/>
</dbReference>
<dbReference type="Proteomes" id="UP001177120">
    <property type="component" value="Unassembled WGS sequence"/>
</dbReference>
<keyword evidence="1" id="KW-0812">Transmembrane</keyword>
<protein>
    <submittedName>
        <fullName evidence="2">Uncharacterized protein</fullName>
    </submittedName>
</protein>
<dbReference type="RefSeq" id="WP_205493214.1">
    <property type="nucleotide sequence ID" value="NZ_JAFHAP010000004.1"/>
</dbReference>
<dbReference type="InterPro" id="IPR043723">
    <property type="entry name" value="DUF5665"/>
</dbReference>
<keyword evidence="3" id="KW-1185">Reference proteome</keyword>
<dbReference type="Pfam" id="PF18910">
    <property type="entry name" value="DUF5665"/>
    <property type="match status" value="1"/>
</dbReference>
<keyword evidence="1" id="KW-1133">Transmembrane helix</keyword>
<name>A0ABS2WG00_9BACL</name>
<reference evidence="2" key="1">
    <citation type="journal article" date="2024" name="Int. J. Syst. Evol. Microbiol.">
        <title>Polycladomyces zharkentensis sp. nov., a novel thermophilic cellulose- and starch-degrading member of the Bacillota from a geothermal aquifer in Kazakhstan.</title>
        <authorList>
            <person name="Mashzhan A."/>
            <person name="Kistaubayeva A."/>
            <person name="Javier-Lopez R."/>
            <person name="Bissenova U."/>
            <person name="Bissenbay A."/>
            <person name="Birkeland N.K."/>
        </authorList>
    </citation>
    <scope>NUCLEOTIDE SEQUENCE</scope>
    <source>
        <strain evidence="2">ZKZ2T</strain>
    </source>
</reference>
<proteinExistence type="predicted"/>
<sequence length="109" mass="12287">MNVGERVQGNRHWFERIDKQLKTLARRLEASEIAEYVQLLNHPFRLVVINIVTGIARGVGIAIGFTLFASFIVYALQRIGALNLPVIGNFVAEIVKIVQAQLDLNRPTY</sequence>
<feature type="transmembrane region" description="Helical" evidence="1">
    <location>
        <begin position="47"/>
        <end position="76"/>
    </location>
</feature>
<evidence type="ECO:0000313" key="3">
    <source>
        <dbReference type="Proteomes" id="UP001177120"/>
    </source>
</evidence>
<keyword evidence="1" id="KW-0472">Membrane</keyword>
<evidence type="ECO:0000313" key="2">
    <source>
        <dbReference type="EMBL" id="MBN2908345.1"/>
    </source>
</evidence>
<organism evidence="2 3">
    <name type="scientific">Polycladomyces zharkentensis</name>
    <dbReference type="NCBI Taxonomy" id="2807616"/>
    <lineage>
        <taxon>Bacteria</taxon>
        <taxon>Bacillati</taxon>
        <taxon>Bacillota</taxon>
        <taxon>Bacilli</taxon>
        <taxon>Bacillales</taxon>
        <taxon>Thermoactinomycetaceae</taxon>
        <taxon>Polycladomyces</taxon>
    </lineage>
</organism>
<comment type="caution">
    <text evidence="2">The sequence shown here is derived from an EMBL/GenBank/DDBJ whole genome shotgun (WGS) entry which is preliminary data.</text>
</comment>
<gene>
    <name evidence="2" type="ORF">JQC72_02265</name>
</gene>
<accession>A0ABS2WG00</accession>
<evidence type="ECO:0000256" key="1">
    <source>
        <dbReference type="SAM" id="Phobius"/>
    </source>
</evidence>